<evidence type="ECO:0000256" key="1">
    <source>
        <dbReference type="SAM" id="MobiDB-lite"/>
    </source>
</evidence>
<dbReference type="EMBL" id="PKPP01003531">
    <property type="protein sequence ID" value="PWA68966.1"/>
    <property type="molecule type" value="Genomic_DNA"/>
</dbReference>
<gene>
    <name evidence="2" type="ORF">CTI12_AA303690</name>
</gene>
<organism evidence="2 3">
    <name type="scientific">Artemisia annua</name>
    <name type="common">Sweet wormwood</name>
    <dbReference type="NCBI Taxonomy" id="35608"/>
    <lineage>
        <taxon>Eukaryota</taxon>
        <taxon>Viridiplantae</taxon>
        <taxon>Streptophyta</taxon>
        <taxon>Embryophyta</taxon>
        <taxon>Tracheophyta</taxon>
        <taxon>Spermatophyta</taxon>
        <taxon>Magnoliopsida</taxon>
        <taxon>eudicotyledons</taxon>
        <taxon>Gunneridae</taxon>
        <taxon>Pentapetalae</taxon>
        <taxon>asterids</taxon>
        <taxon>campanulids</taxon>
        <taxon>Asterales</taxon>
        <taxon>Asteraceae</taxon>
        <taxon>Asteroideae</taxon>
        <taxon>Anthemideae</taxon>
        <taxon>Artemisiinae</taxon>
        <taxon>Artemisia</taxon>
    </lineage>
</organism>
<proteinExistence type="predicted"/>
<feature type="region of interest" description="Disordered" evidence="1">
    <location>
        <begin position="1"/>
        <end position="21"/>
    </location>
</feature>
<feature type="compositionally biased region" description="Polar residues" evidence="1">
    <location>
        <begin position="1"/>
        <end position="20"/>
    </location>
</feature>
<protein>
    <submittedName>
        <fullName evidence="2">Uncharacterized protein</fullName>
    </submittedName>
</protein>
<comment type="caution">
    <text evidence="2">The sequence shown here is derived from an EMBL/GenBank/DDBJ whole genome shotgun (WGS) entry which is preliminary data.</text>
</comment>
<keyword evidence="3" id="KW-1185">Reference proteome</keyword>
<reference evidence="2 3" key="1">
    <citation type="journal article" date="2018" name="Mol. Plant">
        <title>The genome of Artemisia annua provides insight into the evolution of Asteraceae family and artemisinin biosynthesis.</title>
        <authorList>
            <person name="Shen Q."/>
            <person name="Zhang L."/>
            <person name="Liao Z."/>
            <person name="Wang S."/>
            <person name="Yan T."/>
            <person name="Shi P."/>
            <person name="Liu M."/>
            <person name="Fu X."/>
            <person name="Pan Q."/>
            <person name="Wang Y."/>
            <person name="Lv Z."/>
            <person name="Lu X."/>
            <person name="Zhang F."/>
            <person name="Jiang W."/>
            <person name="Ma Y."/>
            <person name="Chen M."/>
            <person name="Hao X."/>
            <person name="Li L."/>
            <person name="Tang Y."/>
            <person name="Lv G."/>
            <person name="Zhou Y."/>
            <person name="Sun X."/>
            <person name="Brodelius P.E."/>
            <person name="Rose J.K.C."/>
            <person name="Tang K."/>
        </authorList>
    </citation>
    <scope>NUCLEOTIDE SEQUENCE [LARGE SCALE GENOMIC DNA]</scope>
    <source>
        <strain evidence="3">cv. Huhao1</strain>
        <tissue evidence="2">Leaf</tissue>
    </source>
</reference>
<dbReference type="Proteomes" id="UP000245207">
    <property type="component" value="Unassembled WGS sequence"/>
</dbReference>
<sequence>MASMNTRSGRNNSEGSNDNATGIAELFTQIVAHLDARRTNAGEEQETVTGTVLEAIDRELEEISANNYTLKCANQESQARERARDQTIETTSAMIRELQRRIDETSGKP</sequence>
<evidence type="ECO:0000313" key="3">
    <source>
        <dbReference type="Proteomes" id="UP000245207"/>
    </source>
</evidence>
<evidence type="ECO:0000313" key="2">
    <source>
        <dbReference type="EMBL" id="PWA68966.1"/>
    </source>
</evidence>
<name>A0A2U1N637_ARTAN</name>
<accession>A0A2U1N637</accession>
<dbReference type="AlphaFoldDB" id="A0A2U1N637"/>